<dbReference type="PRINTS" id="PR00062">
    <property type="entry name" value="RIBOSOMALL20"/>
</dbReference>
<dbReference type="AlphaFoldDB" id="A0A067R4B4"/>
<organism evidence="7 8">
    <name type="scientific">Zootermopsis nevadensis</name>
    <name type="common">Dampwood termite</name>
    <dbReference type="NCBI Taxonomy" id="136037"/>
    <lineage>
        <taxon>Eukaryota</taxon>
        <taxon>Metazoa</taxon>
        <taxon>Ecdysozoa</taxon>
        <taxon>Arthropoda</taxon>
        <taxon>Hexapoda</taxon>
        <taxon>Insecta</taxon>
        <taxon>Pterygota</taxon>
        <taxon>Neoptera</taxon>
        <taxon>Polyneoptera</taxon>
        <taxon>Dictyoptera</taxon>
        <taxon>Blattodea</taxon>
        <taxon>Blattoidea</taxon>
        <taxon>Termitoidae</taxon>
        <taxon>Termopsidae</taxon>
        <taxon>Zootermopsis</taxon>
    </lineage>
</organism>
<evidence type="ECO:0000256" key="6">
    <source>
        <dbReference type="RuleBase" id="RU000561"/>
    </source>
</evidence>
<keyword evidence="3 6" id="KW-0687">Ribonucleoprotein</keyword>
<accession>A0A067R4B4</accession>
<dbReference type="PANTHER" id="PTHR10986">
    <property type="entry name" value="39S RIBOSOMAL PROTEIN L20"/>
    <property type="match status" value="1"/>
</dbReference>
<comment type="similarity">
    <text evidence="1 6">Belongs to the bacterial ribosomal protein bL20 family.</text>
</comment>
<gene>
    <name evidence="7" type="ORF">L798_11971</name>
</gene>
<keyword evidence="2 6" id="KW-0689">Ribosomal protein</keyword>
<dbReference type="GO" id="GO:1990904">
    <property type="term" value="C:ribonucleoprotein complex"/>
    <property type="evidence" value="ECO:0007669"/>
    <property type="project" value="UniProtKB-KW"/>
</dbReference>
<evidence type="ECO:0000256" key="5">
    <source>
        <dbReference type="ARBA" id="ARBA00076245"/>
    </source>
</evidence>
<evidence type="ECO:0000256" key="4">
    <source>
        <dbReference type="ARBA" id="ARBA00072767"/>
    </source>
</evidence>
<dbReference type="FunFam" id="1.10.1900.20:FF:000001">
    <property type="entry name" value="50S ribosomal protein L20"/>
    <property type="match status" value="1"/>
</dbReference>
<protein>
    <recommendedName>
        <fullName evidence="4">Large ribosomal subunit protein bL20m</fullName>
    </recommendedName>
    <alternativeName>
        <fullName evidence="5">39S ribosomal protein L20, mitochondrial</fullName>
    </alternativeName>
</protein>
<proteinExistence type="inferred from homology"/>
<evidence type="ECO:0000256" key="1">
    <source>
        <dbReference type="ARBA" id="ARBA00007698"/>
    </source>
</evidence>
<keyword evidence="8" id="KW-1185">Reference proteome</keyword>
<evidence type="ECO:0000256" key="3">
    <source>
        <dbReference type="ARBA" id="ARBA00023274"/>
    </source>
</evidence>
<dbReference type="OMA" id="GRRKNVW"/>
<dbReference type="STRING" id="136037.A0A067R4B4"/>
<dbReference type="GO" id="GO:0019843">
    <property type="term" value="F:rRNA binding"/>
    <property type="evidence" value="ECO:0007669"/>
    <property type="project" value="InterPro"/>
</dbReference>
<name>A0A067R4B4_ZOONE</name>
<dbReference type="InterPro" id="IPR035566">
    <property type="entry name" value="Ribosomal_protein_bL20_C"/>
</dbReference>
<evidence type="ECO:0000256" key="2">
    <source>
        <dbReference type="ARBA" id="ARBA00022980"/>
    </source>
</evidence>
<dbReference type="FunCoup" id="A0A067R4B4">
    <property type="interactions" value="455"/>
</dbReference>
<dbReference type="GO" id="GO:0005840">
    <property type="term" value="C:ribosome"/>
    <property type="evidence" value="ECO:0007669"/>
    <property type="project" value="UniProtKB-KW"/>
</dbReference>
<sequence>MVFTSLALFVRNRGPDEFWRKRKILKLSAHFYGRRRNCYSIAIRAVHRALVSATKGRKLKKEDMVALWETRITAGCEEHNMTYPLFREGLVRCNILLNRKTLADLAVWEPRTFKSLVKVAHARVSQDGLAGVTELGDPPSGIITRGMLK</sequence>
<dbReference type="OrthoDB" id="10251781at2759"/>
<dbReference type="GO" id="GO:0006412">
    <property type="term" value="P:translation"/>
    <property type="evidence" value="ECO:0007669"/>
    <property type="project" value="InterPro"/>
</dbReference>
<dbReference type="GO" id="GO:0003735">
    <property type="term" value="F:structural constituent of ribosome"/>
    <property type="evidence" value="ECO:0007669"/>
    <property type="project" value="InterPro"/>
</dbReference>
<dbReference type="InParanoid" id="A0A067R4B4"/>
<dbReference type="InterPro" id="IPR005813">
    <property type="entry name" value="Ribosomal_bL20"/>
</dbReference>
<dbReference type="SUPFAM" id="SSF74731">
    <property type="entry name" value="Ribosomal protein L20"/>
    <property type="match status" value="1"/>
</dbReference>
<dbReference type="Pfam" id="PF00453">
    <property type="entry name" value="Ribosomal_L20"/>
    <property type="match status" value="1"/>
</dbReference>
<dbReference type="Gene3D" id="1.10.1900.20">
    <property type="entry name" value="Ribosomal protein L20"/>
    <property type="match status" value="1"/>
</dbReference>
<dbReference type="CDD" id="cd07026">
    <property type="entry name" value="Ribosomal_L20"/>
    <property type="match status" value="1"/>
</dbReference>
<dbReference type="NCBIfam" id="TIGR01032">
    <property type="entry name" value="rplT_bact"/>
    <property type="match status" value="1"/>
</dbReference>
<evidence type="ECO:0000313" key="8">
    <source>
        <dbReference type="Proteomes" id="UP000027135"/>
    </source>
</evidence>
<dbReference type="eggNOG" id="KOG4707">
    <property type="taxonomic scope" value="Eukaryota"/>
</dbReference>
<reference evidence="7 8" key="1">
    <citation type="journal article" date="2014" name="Nat. Commun.">
        <title>Molecular traces of alternative social organization in a termite genome.</title>
        <authorList>
            <person name="Terrapon N."/>
            <person name="Li C."/>
            <person name="Robertson H.M."/>
            <person name="Ji L."/>
            <person name="Meng X."/>
            <person name="Booth W."/>
            <person name="Chen Z."/>
            <person name="Childers C.P."/>
            <person name="Glastad K.M."/>
            <person name="Gokhale K."/>
            <person name="Gowin J."/>
            <person name="Gronenberg W."/>
            <person name="Hermansen R.A."/>
            <person name="Hu H."/>
            <person name="Hunt B.G."/>
            <person name="Huylmans A.K."/>
            <person name="Khalil S.M."/>
            <person name="Mitchell R.D."/>
            <person name="Munoz-Torres M.C."/>
            <person name="Mustard J.A."/>
            <person name="Pan H."/>
            <person name="Reese J.T."/>
            <person name="Scharf M.E."/>
            <person name="Sun F."/>
            <person name="Vogel H."/>
            <person name="Xiao J."/>
            <person name="Yang W."/>
            <person name="Yang Z."/>
            <person name="Yang Z."/>
            <person name="Zhou J."/>
            <person name="Zhu J."/>
            <person name="Brent C.S."/>
            <person name="Elsik C.G."/>
            <person name="Goodisman M.A."/>
            <person name="Liberles D.A."/>
            <person name="Roe R.M."/>
            <person name="Vargo E.L."/>
            <person name="Vilcinskas A."/>
            <person name="Wang J."/>
            <person name="Bornberg-Bauer E."/>
            <person name="Korb J."/>
            <person name="Zhang G."/>
            <person name="Liebig J."/>
        </authorList>
    </citation>
    <scope>NUCLEOTIDE SEQUENCE [LARGE SCALE GENOMIC DNA]</scope>
    <source>
        <tissue evidence="7">Whole organism</tissue>
    </source>
</reference>
<evidence type="ECO:0000313" key="7">
    <source>
        <dbReference type="EMBL" id="KDR14058.1"/>
    </source>
</evidence>
<dbReference type="Proteomes" id="UP000027135">
    <property type="component" value="Unassembled WGS sequence"/>
</dbReference>
<dbReference type="EMBL" id="KK852902">
    <property type="protein sequence ID" value="KDR14058.1"/>
    <property type="molecule type" value="Genomic_DNA"/>
</dbReference>
<dbReference type="Gene3D" id="6.10.160.10">
    <property type="match status" value="1"/>
</dbReference>